<evidence type="ECO:0000313" key="3">
    <source>
        <dbReference type="Proteomes" id="UP000824065"/>
    </source>
</evidence>
<evidence type="ECO:0000256" key="1">
    <source>
        <dbReference type="SAM" id="MobiDB-lite"/>
    </source>
</evidence>
<gene>
    <name evidence="2" type="ORF">H9725_02660</name>
</gene>
<reference evidence="2" key="2">
    <citation type="submission" date="2021-04" db="EMBL/GenBank/DDBJ databases">
        <authorList>
            <person name="Gilroy R."/>
        </authorList>
    </citation>
    <scope>NUCLEOTIDE SEQUENCE</scope>
    <source>
        <strain evidence="2">ChiBcec16-3735</strain>
    </source>
</reference>
<reference evidence="2" key="1">
    <citation type="journal article" date="2021" name="PeerJ">
        <title>Extensive microbial diversity within the chicken gut microbiome revealed by metagenomics and culture.</title>
        <authorList>
            <person name="Gilroy R."/>
            <person name="Ravi A."/>
            <person name="Getino M."/>
            <person name="Pursley I."/>
            <person name="Horton D.L."/>
            <person name="Alikhan N.F."/>
            <person name="Baker D."/>
            <person name="Gharbi K."/>
            <person name="Hall N."/>
            <person name="Watson M."/>
            <person name="Adriaenssens E.M."/>
            <person name="Foster-Nyarko E."/>
            <person name="Jarju S."/>
            <person name="Secka A."/>
            <person name="Antonio M."/>
            <person name="Oren A."/>
            <person name="Chaudhuri R.R."/>
            <person name="La Ragione R."/>
            <person name="Hildebrand F."/>
            <person name="Pallen M.J."/>
        </authorList>
    </citation>
    <scope>NUCLEOTIDE SEQUENCE</scope>
    <source>
        <strain evidence="2">ChiBcec16-3735</strain>
    </source>
</reference>
<protein>
    <submittedName>
        <fullName evidence="2">Uncharacterized protein</fullName>
    </submittedName>
</protein>
<feature type="region of interest" description="Disordered" evidence="1">
    <location>
        <begin position="1"/>
        <end position="39"/>
    </location>
</feature>
<name>A0A9D2JL64_9FIRM</name>
<dbReference type="AlphaFoldDB" id="A0A9D2JL64"/>
<dbReference type="Proteomes" id="UP000824065">
    <property type="component" value="Unassembled WGS sequence"/>
</dbReference>
<evidence type="ECO:0000313" key="2">
    <source>
        <dbReference type="EMBL" id="HIZ57476.1"/>
    </source>
</evidence>
<dbReference type="EMBL" id="DXBJ01000020">
    <property type="protein sequence ID" value="HIZ57476.1"/>
    <property type="molecule type" value="Genomic_DNA"/>
</dbReference>
<feature type="compositionally biased region" description="Basic residues" evidence="1">
    <location>
        <begin position="1"/>
        <end position="15"/>
    </location>
</feature>
<accession>A0A9D2JL64</accession>
<sequence length="98" mass="11434">KLRRVQRTKQPKRSRGSGLPFASPLRRAQQKQGTATTRGKEFLSRDCAQKWVPPKAWRFCDTLYSMAVQECKRRAGRDGRNRVRKNCAKAEKERLIFV</sequence>
<feature type="non-terminal residue" evidence="2">
    <location>
        <position position="1"/>
    </location>
</feature>
<organism evidence="2 3">
    <name type="scientific">Candidatus Faecalibacterium gallistercoris</name>
    <dbReference type="NCBI Taxonomy" id="2838579"/>
    <lineage>
        <taxon>Bacteria</taxon>
        <taxon>Bacillati</taxon>
        <taxon>Bacillota</taxon>
        <taxon>Clostridia</taxon>
        <taxon>Eubacteriales</taxon>
        <taxon>Oscillospiraceae</taxon>
        <taxon>Faecalibacterium</taxon>
    </lineage>
</organism>
<proteinExistence type="predicted"/>
<comment type="caution">
    <text evidence="2">The sequence shown here is derived from an EMBL/GenBank/DDBJ whole genome shotgun (WGS) entry which is preliminary data.</text>
</comment>